<dbReference type="SUPFAM" id="SSF55781">
    <property type="entry name" value="GAF domain-like"/>
    <property type="match status" value="1"/>
</dbReference>
<reference evidence="3 4" key="1">
    <citation type="submission" date="2023-09" db="EMBL/GenBank/DDBJ databases">
        <authorList>
            <person name="Zhai L."/>
        </authorList>
    </citation>
    <scope>NUCLEOTIDE SEQUENCE [LARGE SCALE GENOMIC DNA]</scope>
    <source>
        <strain evidence="3 4">5 N-1</strain>
    </source>
</reference>
<dbReference type="SUPFAM" id="SSF52540">
    <property type="entry name" value="P-loop containing nucleoside triphosphate hydrolases"/>
    <property type="match status" value="1"/>
</dbReference>
<dbReference type="SUPFAM" id="SSF56112">
    <property type="entry name" value="Protein kinase-like (PK-like)"/>
    <property type="match status" value="1"/>
</dbReference>
<organism evidence="3 4">
    <name type="scientific">Clostridium aquiflavi</name>
    <dbReference type="NCBI Taxonomy" id="3073603"/>
    <lineage>
        <taxon>Bacteria</taxon>
        <taxon>Bacillati</taxon>
        <taxon>Bacillota</taxon>
        <taxon>Clostridia</taxon>
        <taxon>Eubacteriales</taxon>
        <taxon>Clostridiaceae</taxon>
        <taxon>Clostridium</taxon>
    </lineage>
</organism>
<feature type="domain" description="GGDEF" evidence="2">
    <location>
        <begin position="1449"/>
        <end position="1580"/>
    </location>
</feature>
<dbReference type="Proteomes" id="UP001256646">
    <property type="component" value="Unassembled WGS sequence"/>
</dbReference>
<dbReference type="RefSeq" id="WP_309556769.1">
    <property type="nucleotide sequence ID" value="NZ_JAVJAN010000037.1"/>
</dbReference>
<dbReference type="Pfam" id="PF00990">
    <property type="entry name" value="GGDEF"/>
    <property type="match status" value="1"/>
</dbReference>
<evidence type="ECO:0000259" key="2">
    <source>
        <dbReference type="PROSITE" id="PS50887"/>
    </source>
</evidence>
<dbReference type="CDD" id="cd01949">
    <property type="entry name" value="GGDEF"/>
    <property type="match status" value="1"/>
</dbReference>
<dbReference type="PROSITE" id="PS50887">
    <property type="entry name" value="GGDEF"/>
    <property type="match status" value="1"/>
</dbReference>
<keyword evidence="3" id="KW-0808">Transferase</keyword>
<gene>
    <name evidence="3" type="ORF">RGC78_13040</name>
</gene>
<comment type="caution">
    <text evidence="3">The sequence shown here is derived from an EMBL/GenBank/DDBJ whole genome shotgun (WGS) entry which is preliminary data.</text>
</comment>
<name>A0ABU1EJ29_9CLOT</name>
<comment type="subcellular location">
    <subcellularLocation>
        <location evidence="1">Membrane</location>
        <topology evidence="1">Single-pass membrane protein</topology>
    </subcellularLocation>
</comment>
<dbReference type="SMART" id="SM00267">
    <property type="entry name" value="GGDEF"/>
    <property type="match status" value="1"/>
</dbReference>
<dbReference type="PANTHER" id="PTHR45138">
    <property type="entry name" value="REGULATORY COMPONENTS OF SENSORY TRANSDUCTION SYSTEM"/>
    <property type="match status" value="1"/>
</dbReference>
<dbReference type="PANTHER" id="PTHR45138:SF9">
    <property type="entry name" value="DIGUANYLATE CYCLASE DGCM-RELATED"/>
    <property type="match status" value="1"/>
</dbReference>
<dbReference type="Gene3D" id="3.30.70.270">
    <property type="match status" value="1"/>
</dbReference>
<protein>
    <submittedName>
        <fullName evidence="3">Diguanylate cyclase</fullName>
        <ecNumber evidence="3">2.7.7.65</ecNumber>
    </submittedName>
</protein>
<keyword evidence="4" id="KW-1185">Reference proteome</keyword>
<dbReference type="SUPFAM" id="SSF55073">
    <property type="entry name" value="Nucleotide cyclase"/>
    <property type="match status" value="1"/>
</dbReference>
<dbReference type="InterPro" id="IPR027417">
    <property type="entry name" value="P-loop_NTPase"/>
</dbReference>
<dbReference type="Gene3D" id="3.40.50.300">
    <property type="entry name" value="P-loop containing nucleotide triphosphate hydrolases"/>
    <property type="match status" value="1"/>
</dbReference>
<evidence type="ECO:0000313" key="4">
    <source>
        <dbReference type="Proteomes" id="UP001256646"/>
    </source>
</evidence>
<proteinExistence type="predicted"/>
<evidence type="ECO:0000256" key="1">
    <source>
        <dbReference type="ARBA" id="ARBA00004167"/>
    </source>
</evidence>
<accession>A0ABU1EJ29</accession>
<dbReference type="SUPFAM" id="SSF48452">
    <property type="entry name" value="TPR-like"/>
    <property type="match status" value="1"/>
</dbReference>
<evidence type="ECO:0000313" key="3">
    <source>
        <dbReference type="EMBL" id="MDR5588395.1"/>
    </source>
</evidence>
<dbReference type="InterPro" id="IPR050469">
    <property type="entry name" value="Diguanylate_Cyclase"/>
</dbReference>
<dbReference type="InterPro" id="IPR011990">
    <property type="entry name" value="TPR-like_helical_dom_sf"/>
</dbReference>
<dbReference type="InterPro" id="IPR043128">
    <property type="entry name" value="Rev_trsase/Diguanyl_cyclase"/>
</dbReference>
<dbReference type="EMBL" id="JAVJAN010000037">
    <property type="protein sequence ID" value="MDR5588395.1"/>
    <property type="molecule type" value="Genomic_DNA"/>
</dbReference>
<dbReference type="InterPro" id="IPR011009">
    <property type="entry name" value="Kinase-like_dom_sf"/>
</dbReference>
<dbReference type="Gene3D" id="1.25.40.10">
    <property type="entry name" value="Tetratricopeptide repeat domain"/>
    <property type="match status" value="1"/>
</dbReference>
<dbReference type="InterPro" id="IPR000160">
    <property type="entry name" value="GGDEF_dom"/>
</dbReference>
<dbReference type="Gene3D" id="3.30.450.40">
    <property type="match status" value="1"/>
</dbReference>
<dbReference type="InterPro" id="IPR029016">
    <property type="entry name" value="GAF-like_dom_sf"/>
</dbReference>
<sequence length="1755" mass="206249">MKTLNSKYSINGSIDVNENFYIYKVINMLNNKIYSLYIFQDNVEYENCREYLLSKFKTIKNLNFINLVNILDIEVIKNIDGINLDKLNYGYVTEYIDTQIDTQIYLNKCSFNKKLDIFMQLCAAVNTLNIKGYIFDELSIKDIIIVLNEDNKVNIKIKNLLQYEISKFRENNLLGVKSLPYPYNIEKLEDQSSQKDNIKDILYLFKHLFNDVELKKYFKENNSIDKILSFNKSPKITDFIKCINKKLNKNYNTFVFEALNKVETDLDIIGMEDEINKVELGFKYITENKIKYKIICFKGEEGNGKTTILREIKRKISSKYIGNKRESSYLIIDNICSANNFIYSIRNIYNNLEKYLKDKYGVYLEKFIEMISEEKVINDENTLKIINRVCTFLHEYTLNNMLIIIIDDIEETSEVFKLFFKYMCLLRKKLENIMIVMSINEENIDSKMIEYMKSIKSVPNYEEVTLNYFNSYNTSKMVKNMLNYNRSIGELCMKIYSETLGKPQFISKTIEELYKDGIIYLSRDDGRWRSKIDVNNIVIPKSVEKILENKILNLNNEELEILERLSIFQMPLSETLILSYVLLDNKRKNIYYKLKKDRLLTDKISDSGVRVDFYNDLVKKIIYSKMPKEKSLTMHNDSCYFLEKILKNTQEYLDEYLNQLEKSDQKEKLIKYSLKCGKKFDDYGDTFKSIYYYKKALNCAECNEKTRISISIGKLNEKVGKDKEAYNYFNKANIYAMNNNQKELQTYVLLRMIIITSKEYKPIDLTYPLKVVRNLLNNIDYPKGEAYYYYALALVSKIERKKALSVKYIEKVFEICKNNNITLGVYACAKLLLSSIFISEGKYSEAKKLLNESMNVFEIENNYAGLLTTKINCEVINKEIGKNIDDILKNLINIRKLSTKYKVYKKEVSSLIHIAKMNIEIFKYNKANESLLIALEIARENGLDIYILRICTLLCWVYCRLGKIKLASNYYELISELKKGIQVSELDMLTIKSTEALYNSIIYNFKHAFKELSVINEIMNDYKGTEFSKIKSQYYQLCIINCENEKDVKRTFQLLKDELIDLKNPVTKDRMLIGSVASILFLGYKELAKELFFNIKECPKEYDNQLGYIFLELYFSKDNDYNTLIKDSLKIIKFSRNEEVKAMVYYSIAEKYKSKEYNELAINYYYESINIFINIINSLPEKDKMQYINNSMFLVIYNKFRKILVENIGIKLNLKKLDYIGADFKINELLDELKISKLLLNKEFFEIMQEHYSNCYCNFQSDIYEILSEFSNNIVKNLENLLKYIARITLSDKALLTVENNFGENEVICEYRIEDKKEILKYFSLKVDPNKEIVIISNDCNNKDKMNCEMLRDGIQACMYIKFRNRRKFITNNECINGNLILISNNAINNINYNSEIKIKKLMPFVMFLLNQYKLMISSTLDKLTGVYNRKYLEKAFCDLIDDSYSKGRLFSLIIFDIDDFKGVNDRYGHQTGDEVLIKLTQEVKSCLSKEDVFVRYGGEEFIILLPDKNEEEAYLFSEKIRNKVDCAKILGEKRKVTISLGISVYLKHSSNSEDLIKMADQALYTSKAQGKNKTTIWNDNIDVLSNNINISKGILPFKYNKDNNLVPLIKDILELLTNKSSKEDKMYKFLSKIIQITDSEFATAFIIKNNKITNIYKEKIKEGKIDDREKFNMNLIEQAISNAKGYYLIDWDNSYVDKSFNIHDWKSLCITPIIYNGQVIGIIYVSISVNKREYTQEDLSLINYLGQLMIPLFC</sequence>
<dbReference type="GO" id="GO:0052621">
    <property type="term" value="F:diguanylate cyclase activity"/>
    <property type="evidence" value="ECO:0007669"/>
    <property type="project" value="UniProtKB-EC"/>
</dbReference>
<dbReference type="EC" id="2.7.7.65" evidence="3"/>
<keyword evidence="3" id="KW-0548">Nucleotidyltransferase</keyword>
<dbReference type="InterPro" id="IPR029787">
    <property type="entry name" value="Nucleotide_cyclase"/>
</dbReference>
<dbReference type="NCBIfam" id="TIGR00254">
    <property type="entry name" value="GGDEF"/>
    <property type="match status" value="1"/>
</dbReference>